<organism evidence="3 4">
    <name type="scientific">Anaerosacchariphilus hominis</name>
    <dbReference type="NCBI Taxonomy" id="2763017"/>
    <lineage>
        <taxon>Bacteria</taxon>
        <taxon>Bacillati</taxon>
        <taxon>Bacillota</taxon>
        <taxon>Clostridia</taxon>
        <taxon>Lachnospirales</taxon>
        <taxon>Lachnospiraceae</taxon>
        <taxon>Anaerosacchariphilus</taxon>
    </lineage>
</organism>
<name>A0A923LDV7_9FIRM</name>
<protein>
    <submittedName>
        <fullName evidence="3">SH3 domain-containing protein</fullName>
    </submittedName>
</protein>
<dbReference type="RefSeq" id="WP_186873698.1">
    <property type="nucleotide sequence ID" value="NZ_JACOOR010000007.1"/>
</dbReference>
<reference evidence="3" key="1">
    <citation type="submission" date="2020-08" db="EMBL/GenBank/DDBJ databases">
        <title>Genome public.</title>
        <authorList>
            <person name="Liu C."/>
            <person name="Sun Q."/>
        </authorList>
    </citation>
    <scope>NUCLEOTIDE SEQUENCE</scope>
    <source>
        <strain evidence="3">NSJ-68</strain>
    </source>
</reference>
<dbReference type="EMBL" id="JACOOR010000007">
    <property type="protein sequence ID" value="MBC5660511.1"/>
    <property type="molecule type" value="Genomic_DNA"/>
</dbReference>
<dbReference type="Pfam" id="PF00704">
    <property type="entry name" value="Glyco_hydro_18"/>
    <property type="match status" value="1"/>
</dbReference>
<dbReference type="InterPro" id="IPR011583">
    <property type="entry name" value="Chitinase_II/V-like_cat"/>
</dbReference>
<dbReference type="InterPro" id="IPR001223">
    <property type="entry name" value="Glyco_hydro18_cat"/>
</dbReference>
<gene>
    <name evidence="3" type="ORF">H8S44_12115</name>
</gene>
<dbReference type="Pfam" id="PF08239">
    <property type="entry name" value="SH3_3"/>
    <property type="match status" value="1"/>
</dbReference>
<feature type="domain" description="GH18" evidence="2">
    <location>
        <begin position="267"/>
        <end position="596"/>
    </location>
</feature>
<feature type="domain" description="SH3b" evidence="1">
    <location>
        <begin position="180"/>
        <end position="247"/>
    </location>
</feature>
<dbReference type="Proteomes" id="UP000649345">
    <property type="component" value="Unassembled WGS sequence"/>
</dbReference>
<dbReference type="InterPro" id="IPR012854">
    <property type="entry name" value="Cu_amine_oxidase-like_N"/>
</dbReference>
<sequence>MATRRRKKRRRSQANRRLASVLAAAVLVVVALIGVLASYLIEKYTPSKERMSWNEYYSVDSEDEAAVILNDKLTDIKARVIDGEVYVTTDTLYDYLNSRFYWDAKENLLLYTTPTELITAQVGSNTYTVAKQSYTEDYAPVKADGETAYVALKYIQKYTGVQYELLTGDVNRVNIITDFGAKDTVKAKKKGQVRYRAGIKSPILTDVAKGDTLYVLEESEDIGDWTKVRTADGLIGYIRNKCLGEKGQETIESNYEEPEYTSISKDYTINMAWHQVTNQDANNTVLETIAKTKGLTTISPTWFFLKDDDGNIESLANSTYVNYCHQNNIEVWGLVEDITYKDTITDYEILSRTSSRQRLVTNLIAKAIEYKLDGINVDFEYIKDETAKAYVEFIRELSVMCRLNGIVLSVDNYRPADHNKYYNRKEQGIVADYVIIMGYDEHYAGSEEAGSVASLSWVKEGIEETLKEVPAEKVINAVPFYTRLWEERPKTEEELALESDTDTSNPVVVTSKAYGMDSIDKILAAKGASKTWDEESGQYYAEYTADGKTYKVWLEEEESIAKKAELMKQYNLAGISAWKLGFERSDIWDIILRYVN</sequence>
<dbReference type="GO" id="GO:0008061">
    <property type="term" value="F:chitin binding"/>
    <property type="evidence" value="ECO:0007669"/>
    <property type="project" value="InterPro"/>
</dbReference>
<dbReference type="Gene3D" id="2.30.30.40">
    <property type="entry name" value="SH3 Domains"/>
    <property type="match status" value="1"/>
</dbReference>
<dbReference type="SUPFAM" id="SSF51445">
    <property type="entry name" value="(Trans)glycosidases"/>
    <property type="match status" value="1"/>
</dbReference>
<dbReference type="Gene3D" id="3.20.20.80">
    <property type="entry name" value="Glycosidases"/>
    <property type="match status" value="1"/>
</dbReference>
<dbReference type="SMART" id="SM00636">
    <property type="entry name" value="Glyco_18"/>
    <property type="match status" value="1"/>
</dbReference>
<evidence type="ECO:0000259" key="1">
    <source>
        <dbReference type="PROSITE" id="PS51781"/>
    </source>
</evidence>
<dbReference type="Pfam" id="PF07833">
    <property type="entry name" value="Cu_amine_oxidN1"/>
    <property type="match status" value="1"/>
</dbReference>
<evidence type="ECO:0000313" key="3">
    <source>
        <dbReference type="EMBL" id="MBC5660511.1"/>
    </source>
</evidence>
<dbReference type="GO" id="GO:0005975">
    <property type="term" value="P:carbohydrate metabolic process"/>
    <property type="evidence" value="ECO:0007669"/>
    <property type="project" value="InterPro"/>
</dbReference>
<dbReference type="SUPFAM" id="SSF55383">
    <property type="entry name" value="Copper amine oxidase, domain N"/>
    <property type="match status" value="1"/>
</dbReference>
<accession>A0A923LDV7</accession>
<evidence type="ECO:0000313" key="4">
    <source>
        <dbReference type="Proteomes" id="UP000649345"/>
    </source>
</evidence>
<comment type="caution">
    <text evidence="3">The sequence shown here is derived from an EMBL/GenBank/DDBJ whole genome shotgun (WGS) entry which is preliminary data.</text>
</comment>
<dbReference type="PANTHER" id="PTHR46066">
    <property type="entry name" value="CHITINASE DOMAIN-CONTAINING PROTEIN 1 FAMILY MEMBER"/>
    <property type="match status" value="1"/>
</dbReference>
<dbReference type="InterPro" id="IPR017853">
    <property type="entry name" value="GH"/>
</dbReference>
<proteinExistence type="predicted"/>
<dbReference type="Gene3D" id="3.10.50.10">
    <property type="match status" value="1"/>
</dbReference>
<dbReference type="PROSITE" id="PS51781">
    <property type="entry name" value="SH3B"/>
    <property type="match status" value="1"/>
</dbReference>
<dbReference type="AlphaFoldDB" id="A0A923LDV7"/>
<dbReference type="InterPro" id="IPR036582">
    <property type="entry name" value="Mao_N_sf"/>
</dbReference>
<evidence type="ECO:0000259" key="2">
    <source>
        <dbReference type="PROSITE" id="PS51910"/>
    </source>
</evidence>
<dbReference type="InterPro" id="IPR003646">
    <property type="entry name" value="SH3-like_bac-type"/>
</dbReference>
<dbReference type="InterPro" id="IPR029070">
    <property type="entry name" value="Chitinase_insertion_sf"/>
</dbReference>
<dbReference type="PROSITE" id="PS51910">
    <property type="entry name" value="GH18_2"/>
    <property type="match status" value="1"/>
</dbReference>
<dbReference type="PANTHER" id="PTHR46066:SF2">
    <property type="entry name" value="CHITINASE DOMAIN-CONTAINING PROTEIN 1"/>
    <property type="match status" value="1"/>
</dbReference>
<keyword evidence="4" id="KW-1185">Reference proteome</keyword>